<dbReference type="CDD" id="cd00156">
    <property type="entry name" value="REC"/>
    <property type="match status" value="1"/>
</dbReference>
<dbReference type="EC" id="2.7.13.3" evidence="3"/>
<dbReference type="PANTHER" id="PTHR43047:SF72">
    <property type="entry name" value="OSMOSENSING HISTIDINE PROTEIN KINASE SLN1"/>
    <property type="match status" value="1"/>
</dbReference>
<dbReference type="Pfam" id="PF00512">
    <property type="entry name" value="HisKA"/>
    <property type="match status" value="1"/>
</dbReference>
<dbReference type="CDD" id="cd00082">
    <property type="entry name" value="HisKA"/>
    <property type="match status" value="1"/>
</dbReference>
<keyword evidence="6 13" id="KW-0418">Kinase</keyword>
<evidence type="ECO:0000256" key="6">
    <source>
        <dbReference type="ARBA" id="ARBA00022777"/>
    </source>
</evidence>
<dbReference type="AlphaFoldDB" id="A0A1X4G3G2"/>
<keyword evidence="4" id="KW-0597">Phosphoprotein</keyword>
<comment type="catalytic activity">
    <reaction evidence="1">
        <text>ATP + protein L-histidine = ADP + protein N-phospho-L-histidine.</text>
        <dbReference type="EC" id="2.7.13.3"/>
    </reaction>
</comment>
<feature type="coiled-coil region" evidence="10">
    <location>
        <begin position="135"/>
        <end position="169"/>
    </location>
</feature>
<dbReference type="InterPro" id="IPR036097">
    <property type="entry name" value="HisK_dim/P_sf"/>
</dbReference>
<evidence type="ECO:0000256" key="1">
    <source>
        <dbReference type="ARBA" id="ARBA00000085"/>
    </source>
</evidence>
<protein>
    <recommendedName>
        <fullName evidence="8">Circadian input-output histidine kinase CikA</fullName>
        <ecNumber evidence="3">2.7.13.3</ecNumber>
    </recommendedName>
</protein>
<dbReference type="PROSITE" id="PS50110">
    <property type="entry name" value="RESPONSE_REGULATORY"/>
    <property type="match status" value="1"/>
</dbReference>
<dbReference type="InterPro" id="IPR003661">
    <property type="entry name" value="HisK_dim/P_dom"/>
</dbReference>
<comment type="caution">
    <text evidence="13">The sequence shown here is derived from an EMBL/GenBank/DDBJ whole genome shotgun (WGS) entry which is preliminary data.</text>
</comment>
<dbReference type="Pfam" id="PF02518">
    <property type="entry name" value="HATPase_c"/>
    <property type="match status" value="1"/>
</dbReference>
<keyword evidence="10" id="KW-0175">Coiled coil</keyword>
<keyword evidence="5" id="KW-0808">Transferase</keyword>
<dbReference type="InterPro" id="IPR003594">
    <property type="entry name" value="HATPase_dom"/>
</dbReference>
<dbReference type="GO" id="GO:0005886">
    <property type="term" value="C:plasma membrane"/>
    <property type="evidence" value="ECO:0007669"/>
    <property type="project" value="TreeGrafter"/>
</dbReference>
<dbReference type="Gene3D" id="3.40.50.2300">
    <property type="match status" value="1"/>
</dbReference>
<dbReference type="RefSeq" id="WP_009341811.1">
    <property type="nucleotide sequence ID" value="NZ_NBYN01000064.1"/>
</dbReference>
<dbReference type="SUPFAM" id="SSF55874">
    <property type="entry name" value="ATPase domain of HSP90 chaperone/DNA topoisomerase II/histidine kinase"/>
    <property type="match status" value="1"/>
</dbReference>
<name>A0A1X4G3G2_9CYAN</name>
<dbReference type="CDD" id="cd16922">
    <property type="entry name" value="HATPase_EvgS-ArcB-TorS-like"/>
    <property type="match status" value="1"/>
</dbReference>
<dbReference type="Gene3D" id="1.10.287.130">
    <property type="match status" value="1"/>
</dbReference>
<dbReference type="InterPro" id="IPR011006">
    <property type="entry name" value="CheY-like_superfamily"/>
</dbReference>
<organism evidence="13 14">
    <name type="scientific">Cylindrospermopsis raciborskii CENA303</name>
    <dbReference type="NCBI Taxonomy" id="1170769"/>
    <lineage>
        <taxon>Bacteria</taxon>
        <taxon>Bacillati</taxon>
        <taxon>Cyanobacteriota</taxon>
        <taxon>Cyanophyceae</taxon>
        <taxon>Nostocales</taxon>
        <taxon>Aphanizomenonaceae</taxon>
        <taxon>Cylindrospermopsis</taxon>
    </lineage>
</organism>
<sequence length="428" mass="48444">MEERLKILVVDEDDLARKVFRLVVNETKLSLELWEVSDSKNVFCVLESAKFDCIFLGSPLVDRTLSLIDKLYSSQIKVPLVILTSPGEEKTALNLLHNGATDYLNRFSLTPEVLSITLRNAIRLHQSETKTQLAYKQLKESHEKLIRNNEELERQRQQIQLQNLKLLEVSRLKSQFLSTISHELRTPMNAIIGFAQILLRPKFSQLSSVQTDILKRILNNAKNLSMLLNEVLDFSKIDSGRLALKPEIFDLSKVVNHAVSEIRSLVEAKKLSLSVEIELENTLVFNDPMRVSQILINLLSNAIKFTERGCIWVRVTEPSKNRIAISIRDTGIGISSQDCEHIFEAFRQVDQGISRKYPGMGLGLAIIDSLVKIMGGKIILESQLAVGSLFGVELPRQVSVNFASEEKLSYYDKKGLSMSFPEKSSARY</sequence>
<proteinExistence type="inferred from homology"/>
<evidence type="ECO:0000259" key="12">
    <source>
        <dbReference type="PROSITE" id="PS50110"/>
    </source>
</evidence>
<evidence type="ECO:0000256" key="5">
    <source>
        <dbReference type="ARBA" id="ARBA00022679"/>
    </source>
</evidence>
<accession>A0A1X4G3G2</accession>
<evidence type="ECO:0000259" key="11">
    <source>
        <dbReference type="PROSITE" id="PS50109"/>
    </source>
</evidence>
<dbReference type="SUPFAM" id="SSF52172">
    <property type="entry name" value="CheY-like"/>
    <property type="match status" value="1"/>
</dbReference>
<evidence type="ECO:0000256" key="3">
    <source>
        <dbReference type="ARBA" id="ARBA00012438"/>
    </source>
</evidence>
<evidence type="ECO:0000256" key="10">
    <source>
        <dbReference type="SAM" id="Coils"/>
    </source>
</evidence>
<dbReference type="SMART" id="SM00387">
    <property type="entry name" value="HATPase_c"/>
    <property type="match status" value="1"/>
</dbReference>
<feature type="domain" description="Histidine kinase" evidence="11">
    <location>
        <begin position="179"/>
        <end position="398"/>
    </location>
</feature>
<dbReference type="PANTHER" id="PTHR43047">
    <property type="entry name" value="TWO-COMPONENT HISTIDINE PROTEIN KINASE"/>
    <property type="match status" value="1"/>
</dbReference>
<dbReference type="InterPro" id="IPR005467">
    <property type="entry name" value="His_kinase_dom"/>
</dbReference>
<dbReference type="InterPro" id="IPR004358">
    <property type="entry name" value="Sig_transdc_His_kin-like_C"/>
</dbReference>
<dbReference type="Proteomes" id="UP000192997">
    <property type="component" value="Unassembled WGS sequence"/>
</dbReference>
<dbReference type="SMART" id="SM00388">
    <property type="entry name" value="HisKA"/>
    <property type="match status" value="1"/>
</dbReference>
<evidence type="ECO:0000313" key="13">
    <source>
        <dbReference type="EMBL" id="OSO88032.1"/>
    </source>
</evidence>
<evidence type="ECO:0000256" key="8">
    <source>
        <dbReference type="ARBA" id="ARBA00074306"/>
    </source>
</evidence>
<gene>
    <name evidence="13" type="ORF">B7O87_14420</name>
</gene>
<comment type="caution">
    <text evidence="9">Lacks conserved residue(s) required for the propagation of feature annotation.</text>
</comment>
<feature type="domain" description="Response regulatory" evidence="12">
    <location>
        <begin position="6"/>
        <end position="121"/>
    </location>
</feature>
<evidence type="ECO:0000256" key="2">
    <source>
        <dbReference type="ARBA" id="ARBA00006402"/>
    </source>
</evidence>
<evidence type="ECO:0000256" key="9">
    <source>
        <dbReference type="PROSITE-ProRule" id="PRU00169"/>
    </source>
</evidence>
<evidence type="ECO:0000256" key="7">
    <source>
        <dbReference type="ARBA" id="ARBA00023012"/>
    </source>
</evidence>
<dbReference type="InterPro" id="IPR036890">
    <property type="entry name" value="HATPase_C_sf"/>
</dbReference>
<evidence type="ECO:0000256" key="4">
    <source>
        <dbReference type="ARBA" id="ARBA00022553"/>
    </source>
</evidence>
<dbReference type="PROSITE" id="PS50109">
    <property type="entry name" value="HIS_KIN"/>
    <property type="match status" value="1"/>
</dbReference>
<dbReference type="SUPFAM" id="SSF47384">
    <property type="entry name" value="Homodimeric domain of signal transducing histidine kinase"/>
    <property type="match status" value="1"/>
</dbReference>
<dbReference type="InterPro" id="IPR001789">
    <property type="entry name" value="Sig_transdc_resp-reg_receiver"/>
</dbReference>
<dbReference type="PRINTS" id="PR00344">
    <property type="entry name" value="BCTRLSENSOR"/>
</dbReference>
<reference evidence="14" key="1">
    <citation type="submission" date="2017-04" db="EMBL/GenBank/DDBJ databases">
        <authorList>
            <person name="Abreu V.A."/>
            <person name="Popin R.V."/>
            <person name="Rigonato J."/>
            <person name="Andreote A.P."/>
            <person name="Schaker P.C."/>
            <person name="Hoff-Risseti C."/>
            <person name="Alvarenga D.O."/>
            <person name="Varani A.M."/>
            <person name="Fiore M.F."/>
        </authorList>
    </citation>
    <scope>NUCLEOTIDE SEQUENCE [LARGE SCALE GENOMIC DNA]</scope>
    <source>
        <strain evidence="14">CENA303</strain>
    </source>
</reference>
<keyword evidence="7" id="KW-0902">Two-component regulatory system</keyword>
<dbReference type="EMBL" id="NBYN01000064">
    <property type="protein sequence ID" value="OSO88032.1"/>
    <property type="molecule type" value="Genomic_DNA"/>
</dbReference>
<dbReference type="Pfam" id="PF00072">
    <property type="entry name" value="Response_reg"/>
    <property type="match status" value="1"/>
</dbReference>
<dbReference type="GO" id="GO:0009927">
    <property type="term" value="F:histidine phosphotransfer kinase activity"/>
    <property type="evidence" value="ECO:0007669"/>
    <property type="project" value="TreeGrafter"/>
</dbReference>
<dbReference type="GO" id="GO:0000155">
    <property type="term" value="F:phosphorelay sensor kinase activity"/>
    <property type="evidence" value="ECO:0007669"/>
    <property type="project" value="InterPro"/>
</dbReference>
<comment type="similarity">
    <text evidence="2">In the N-terminal section; belongs to the phytochrome family.</text>
</comment>
<dbReference type="Gene3D" id="3.30.565.10">
    <property type="entry name" value="Histidine kinase-like ATPase, C-terminal domain"/>
    <property type="match status" value="1"/>
</dbReference>
<dbReference type="FunFam" id="3.30.565.10:FF:000010">
    <property type="entry name" value="Sensor histidine kinase RcsC"/>
    <property type="match status" value="1"/>
</dbReference>
<evidence type="ECO:0000313" key="14">
    <source>
        <dbReference type="Proteomes" id="UP000192997"/>
    </source>
</evidence>